<dbReference type="CDD" id="cd12167">
    <property type="entry name" value="2-Hacid_dh_8"/>
    <property type="match status" value="1"/>
</dbReference>
<dbReference type="InterPro" id="IPR036291">
    <property type="entry name" value="NAD(P)-bd_dom_sf"/>
</dbReference>
<gene>
    <name evidence="4" type="ORF">BN580_00736</name>
</gene>
<dbReference type="Pfam" id="PF02826">
    <property type="entry name" value="2-Hacid_dh_C"/>
    <property type="match status" value="1"/>
</dbReference>
<dbReference type="GO" id="GO:0005829">
    <property type="term" value="C:cytosol"/>
    <property type="evidence" value="ECO:0007669"/>
    <property type="project" value="TreeGrafter"/>
</dbReference>
<accession>R6TLF3</accession>
<dbReference type="PANTHER" id="PTHR10996">
    <property type="entry name" value="2-HYDROXYACID DEHYDROGENASE-RELATED"/>
    <property type="match status" value="1"/>
</dbReference>
<comment type="caution">
    <text evidence="4">The sequence shown here is derived from an EMBL/GenBank/DDBJ whole genome shotgun (WGS) entry which is preliminary data.</text>
</comment>
<dbReference type="Proteomes" id="UP000017938">
    <property type="component" value="Unassembled WGS sequence"/>
</dbReference>
<dbReference type="InterPro" id="IPR006140">
    <property type="entry name" value="D-isomer_DH_NAD-bd"/>
</dbReference>
<dbReference type="GO" id="GO:0030267">
    <property type="term" value="F:glyoxylate reductase (NADPH) activity"/>
    <property type="evidence" value="ECO:0007669"/>
    <property type="project" value="TreeGrafter"/>
</dbReference>
<dbReference type="STRING" id="1263015.BN580_00736"/>
<keyword evidence="1" id="KW-0560">Oxidoreductase</keyword>
<name>R6TLF3_9BACT</name>
<keyword evidence="2" id="KW-0520">NAD</keyword>
<dbReference type="SUPFAM" id="SSF51735">
    <property type="entry name" value="NAD(P)-binding Rossmann-fold domains"/>
    <property type="match status" value="1"/>
</dbReference>
<protein>
    <submittedName>
        <fullName evidence="4">D-isomer specific 2-hydroxyacid dehydrogenase NAD-binding protein</fullName>
    </submittedName>
</protein>
<evidence type="ECO:0000259" key="3">
    <source>
        <dbReference type="Pfam" id="PF02826"/>
    </source>
</evidence>
<dbReference type="PANTHER" id="PTHR10996:SF178">
    <property type="entry name" value="2-HYDROXYACID DEHYDROGENASE YGL185C-RELATED"/>
    <property type="match status" value="1"/>
</dbReference>
<evidence type="ECO:0000313" key="5">
    <source>
        <dbReference type="Proteomes" id="UP000017938"/>
    </source>
</evidence>
<reference evidence="4" key="1">
    <citation type="submission" date="2012-11" db="EMBL/GenBank/DDBJ databases">
        <title>Dependencies among metagenomic species, viruses, plasmids and units of genetic variation.</title>
        <authorList>
            <person name="Nielsen H.B."/>
            <person name="Almeida M."/>
            <person name="Juncker A.S."/>
            <person name="Rasmussen S."/>
            <person name="Li J."/>
            <person name="Sunagawa S."/>
            <person name="Plichta D."/>
            <person name="Gautier L."/>
            <person name="Le Chatelier E."/>
            <person name="Peletier E."/>
            <person name="Bonde I."/>
            <person name="Nielsen T."/>
            <person name="Manichanh C."/>
            <person name="Arumugam M."/>
            <person name="Batto J."/>
            <person name="Santos M.B.Q.D."/>
            <person name="Blom N."/>
            <person name="Borruel N."/>
            <person name="Burgdorf K.S."/>
            <person name="Boumezbeur F."/>
            <person name="Casellas F."/>
            <person name="Dore J."/>
            <person name="Guarner F."/>
            <person name="Hansen T."/>
            <person name="Hildebrand F."/>
            <person name="Kaas R.S."/>
            <person name="Kennedy S."/>
            <person name="Kristiansen K."/>
            <person name="Kultima J.R."/>
            <person name="Leonard P."/>
            <person name="Levenez F."/>
            <person name="Lund O."/>
            <person name="Moumen B."/>
            <person name="Le Paslier D."/>
            <person name="Pons N."/>
            <person name="Pedersen O."/>
            <person name="Prifti E."/>
            <person name="Qin J."/>
            <person name="Raes J."/>
            <person name="Tap J."/>
            <person name="Tims S."/>
            <person name="Ussery D.W."/>
            <person name="Yamada T."/>
            <person name="MetaHit consortium"/>
            <person name="Renault P."/>
            <person name="Sicheritz-Ponten T."/>
            <person name="Bork P."/>
            <person name="Wang J."/>
            <person name="Brunak S."/>
            <person name="Ehrlich S.D."/>
        </authorList>
    </citation>
    <scope>NUCLEOTIDE SEQUENCE [LARGE SCALE GENOMIC DNA]</scope>
</reference>
<dbReference type="EMBL" id="CBFW010000036">
    <property type="protein sequence ID" value="CDC70559.1"/>
    <property type="molecule type" value="Genomic_DNA"/>
</dbReference>
<feature type="domain" description="D-isomer specific 2-hydroxyacid dehydrogenase NAD-binding" evidence="3">
    <location>
        <begin position="158"/>
        <end position="304"/>
    </location>
</feature>
<evidence type="ECO:0000313" key="4">
    <source>
        <dbReference type="EMBL" id="CDC70559.1"/>
    </source>
</evidence>
<evidence type="ECO:0000256" key="1">
    <source>
        <dbReference type="ARBA" id="ARBA00023002"/>
    </source>
</evidence>
<dbReference type="AlphaFoldDB" id="R6TLF3"/>
<dbReference type="GO" id="GO:0051287">
    <property type="term" value="F:NAD binding"/>
    <property type="evidence" value="ECO:0007669"/>
    <property type="project" value="InterPro"/>
</dbReference>
<evidence type="ECO:0000256" key="2">
    <source>
        <dbReference type="ARBA" id="ARBA00023027"/>
    </source>
</evidence>
<organism evidence="4 5">
    <name type="scientific">Candidatus Colimorpha enterica</name>
    <dbReference type="NCBI Taxonomy" id="3083063"/>
    <lineage>
        <taxon>Bacteria</taxon>
        <taxon>Pseudomonadati</taxon>
        <taxon>Bacteroidota</taxon>
        <taxon>Bacteroidia</taxon>
        <taxon>Bacteroidales</taxon>
        <taxon>Candidatus Colimorpha</taxon>
    </lineage>
</organism>
<sequence length="344" mass="38191">MKGDMRYMKKSAYLGQQNVVDWVYSGKTKEELAARYEFVCGGRVLSKEMLAEAPESASEAEYLFSTWAMPVFTEDEVRRYFPKAEAVFYAAGSVQDFAREFLNQGIKVFSAWAANGVPVAEYTLAQIILANTGYYRRLHTPGSGPLWDNRPDIYGLPGNYDATVGIIGAGMIGKMVIERIRAVLEHINILVFDPFLPEEKAKELGVTLCDLPTLFSGSDVISNHLANNAQTVGMLNYDLFSLMKPCATFINTGRGAQVVENDLIKALTEVPTRAAVLDVTEPEPPAADSPFYNMKNVFLSPHVAGSLGNEVHRMAEYMSEESRRFENGLPTDYEVTLKMLETMA</sequence>
<dbReference type="InterPro" id="IPR050223">
    <property type="entry name" value="D-isomer_2-hydroxyacid_DH"/>
</dbReference>
<dbReference type="GO" id="GO:0016618">
    <property type="term" value="F:hydroxypyruvate reductase [NAD(P)H] activity"/>
    <property type="evidence" value="ECO:0007669"/>
    <property type="project" value="TreeGrafter"/>
</dbReference>
<proteinExistence type="predicted"/>
<dbReference type="Gene3D" id="3.40.50.720">
    <property type="entry name" value="NAD(P)-binding Rossmann-like Domain"/>
    <property type="match status" value="2"/>
</dbReference>